<dbReference type="RefSeq" id="WP_136336982.1">
    <property type="nucleotide sequence ID" value="NZ_QXMP01000002.1"/>
</dbReference>
<dbReference type="Pfam" id="PF00583">
    <property type="entry name" value="Acetyltransf_1"/>
    <property type="match status" value="1"/>
</dbReference>
<keyword evidence="2" id="KW-0808">Transferase</keyword>
<evidence type="ECO:0000313" key="3">
    <source>
        <dbReference type="Proteomes" id="UP000305939"/>
    </source>
</evidence>
<dbReference type="GO" id="GO:0016747">
    <property type="term" value="F:acyltransferase activity, transferring groups other than amino-acyl groups"/>
    <property type="evidence" value="ECO:0007669"/>
    <property type="project" value="InterPro"/>
</dbReference>
<evidence type="ECO:0000259" key="1">
    <source>
        <dbReference type="PROSITE" id="PS51186"/>
    </source>
</evidence>
<sequence>MKDMLVRLVALPNVNDLEDELINKGIVIRRPIAPEKSLVSEWVKQHFSEFWANEVEVAFSRQPVSCFVAQKNNEILGFSCYETTAKAFFGPTGTVESARGQGIGKVLLIKALQALKEQGYAYGIIGGVGPEEYYRKTVNAVVIEGSETSVYENLLRRNDKNSQ</sequence>
<accession>A0A4S3LWY9</accession>
<dbReference type="InterPro" id="IPR000182">
    <property type="entry name" value="GNAT_dom"/>
</dbReference>
<name>A0A4S3LWY9_9FLAO</name>
<protein>
    <submittedName>
        <fullName evidence="2">N-acetyltransferase</fullName>
    </submittedName>
</protein>
<dbReference type="AlphaFoldDB" id="A0A4S3LWY9"/>
<dbReference type="Gene3D" id="3.40.630.30">
    <property type="match status" value="1"/>
</dbReference>
<dbReference type="CDD" id="cd04301">
    <property type="entry name" value="NAT_SF"/>
    <property type="match status" value="1"/>
</dbReference>
<dbReference type="EMBL" id="SSMC01000004">
    <property type="protein sequence ID" value="THD65698.1"/>
    <property type="molecule type" value="Genomic_DNA"/>
</dbReference>
<dbReference type="Proteomes" id="UP000305939">
    <property type="component" value="Unassembled WGS sequence"/>
</dbReference>
<comment type="caution">
    <text evidence="2">The sequence shown here is derived from an EMBL/GenBank/DDBJ whole genome shotgun (WGS) entry which is preliminary data.</text>
</comment>
<feature type="domain" description="N-acetyltransferase" evidence="1">
    <location>
        <begin position="26"/>
        <end position="157"/>
    </location>
</feature>
<dbReference type="OrthoDB" id="9799096at2"/>
<reference evidence="2 3" key="1">
    <citation type="submission" date="2019-04" db="EMBL/GenBank/DDBJ databases">
        <title>Draft genome sequence of Robertkochia marina CC-AMO-30D.</title>
        <authorList>
            <person name="Hameed A."/>
            <person name="Lin S.-Y."/>
            <person name="Shahina M."/>
            <person name="Lai W.-A."/>
            <person name="Young C.-C."/>
        </authorList>
    </citation>
    <scope>NUCLEOTIDE SEQUENCE [LARGE SCALE GENOMIC DNA]</scope>
    <source>
        <strain evidence="2 3">CC-AMO-30D</strain>
    </source>
</reference>
<dbReference type="InterPro" id="IPR016181">
    <property type="entry name" value="Acyl_CoA_acyltransferase"/>
</dbReference>
<evidence type="ECO:0000313" key="2">
    <source>
        <dbReference type="EMBL" id="THD65698.1"/>
    </source>
</evidence>
<dbReference type="SUPFAM" id="SSF55729">
    <property type="entry name" value="Acyl-CoA N-acyltransferases (Nat)"/>
    <property type="match status" value="1"/>
</dbReference>
<organism evidence="2 3">
    <name type="scientific">Robertkochia marina</name>
    <dbReference type="NCBI Taxonomy" id="1227945"/>
    <lineage>
        <taxon>Bacteria</taxon>
        <taxon>Pseudomonadati</taxon>
        <taxon>Bacteroidota</taxon>
        <taxon>Flavobacteriia</taxon>
        <taxon>Flavobacteriales</taxon>
        <taxon>Flavobacteriaceae</taxon>
        <taxon>Robertkochia</taxon>
    </lineage>
</organism>
<proteinExistence type="predicted"/>
<dbReference type="PROSITE" id="PS51186">
    <property type="entry name" value="GNAT"/>
    <property type="match status" value="1"/>
</dbReference>
<gene>
    <name evidence="2" type="ORF">E7Z59_14000</name>
</gene>
<keyword evidence="3" id="KW-1185">Reference proteome</keyword>